<feature type="compositionally biased region" description="Low complexity" evidence="1">
    <location>
        <begin position="21"/>
        <end position="31"/>
    </location>
</feature>
<feature type="compositionally biased region" description="Basic and acidic residues" evidence="1">
    <location>
        <begin position="40"/>
        <end position="57"/>
    </location>
</feature>
<gene>
    <name evidence="2" type="primary">DIAPH2</name>
</gene>
<evidence type="ECO:0000256" key="1">
    <source>
        <dbReference type="SAM" id="MobiDB-lite"/>
    </source>
</evidence>
<reference evidence="2" key="1">
    <citation type="submission" date="2019-05" db="EMBL/GenBank/DDBJ databases">
        <authorList>
            <person name="Zhang S."/>
            <person name="Liu J."/>
        </authorList>
    </citation>
    <scope>NUCLEOTIDE SEQUENCE [LARGE SCALE GENOMIC DNA]</scope>
</reference>
<keyword evidence="3" id="KW-1185">Reference proteome</keyword>
<name>A0A8B9YTK5_BOSMU</name>
<evidence type="ECO:0000313" key="3">
    <source>
        <dbReference type="Proteomes" id="UP000694520"/>
    </source>
</evidence>
<evidence type="ECO:0000313" key="2">
    <source>
        <dbReference type="Ensembl" id="ENSBGRP00000042131.1"/>
    </source>
</evidence>
<dbReference type="PANTHER" id="PTHR45691">
    <property type="entry name" value="PROTEIN DIAPHANOUS"/>
    <property type="match status" value="1"/>
</dbReference>
<feature type="region of interest" description="Disordered" evidence="1">
    <location>
        <begin position="1"/>
        <end position="64"/>
    </location>
</feature>
<dbReference type="GO" id="GO:0030041">
    <property type="term" value="P:actin filament polymerization"/>
    <property type="evidence" value="ECO:0007669"/>
    <property type="project" value="TreeGrafter"/>
</dbReference>
<dbReference type="AlphaFoldDB" id="A0A8B9YTK5"/>
<reference evidence="2" key="3">
    <citation type="submission" date="2025-09" db="UniProtKB">
        <authorList>
            <consortium name="Ensembl"/>
        </authorList>
    </citation>
    <scope>IDENTIFICATION</scope>
</reference>
<accession>A0A8B9YTK5</accession>
<sequence>MAEWGSRAQVTGPKKMEQPGAAAASGVEAAARNPVGPKQQAERGEPGRQRRGNENKPKLNIQIKTLADDVRDRITSFRKSTVKKEKLLIQHPLDSQVAMNEFPAAQPLYDERSLNLSEKEVLDLFEKMMTLHLMLGRRRKR</sequence>
<proteinExistence type="predicted"/>
<dbReference type="Ensembl" id="ENSBGRT00000048855.1">
    <property type="protein sequence ID" value="ENSBGRP00000042131.1"/>
    <property type="gene ID" value="ENSBGRG00000026395.1"/>
</dbReference>
<reference evidence="2" key="2">
    <citation type="submission" date="2025-08" db="UniProtKB">
        <authorList>
            <consortium name="Ensembl"/>
        </authorList>
    </citation>
    <scope>IDENTIFICATION</scope>
</reference>
<dbReference type="GeneTree" id="ENSGT00940000157822"/>
<dbReference type="GO" id="GO:0005884">
    <property type="term" value="C:actin filament"/>
    <property type="evidence" value="ECO:0007669"/>
    <property type="project" value="TreeGrafter"/>
</dbReference>
<protein>
    <submittedName>
        <fullName evidence="2">Diaphanous related formin 2</fullName>
    </submittedName>
</protein>
<dbReference type="InterPro" id="IPR051412">
    <property type="entry name" value="Formin_Homology_Diaphanous_sf"/>
</dbReference>
<dbReference type="PANTHER" id="PTHR45691:SF3">
    <property type="entry name" value="PROTEIN DIAPHANOUS HOMOLOG 2"/>
    <property type="match status" value="1"/>
</dbReference>
<dbReference type="Proteomes" id="UP000694520">
    <property type="component" value="Chromosome X"/>
</dbReference>
<organism evidence="2 3">
    <name type="scientific">Bos mutus grunniens</name>
    <name type="common">Wild yak</name>
    <name type="synonym">Bos grunniens</name>
    <dbReference type="NCBI Taxonomy" id="30521"/>
    <lineage>
        <taxon>Eukaryota</taxon>
        <taxon>Metazoa</taxon>
        <taxon>Chordata</taxon>
        <taxon>Craniata</taxon>
        <taxon>Vertebrata</taxon>
        <taxon>Euteleostomi</taxon>
        <taxon>Mammalia</taxon>
        <taxon>Eutheria</taxon>
        <taxon>Laurasiatheria</taxon>
        <taxon>Artiodactyla</taxon>
        <taxon>Ruminantia</taxon>
        <taxon>Pecora</taxon>
        <taxon>Bovidae</taxon>
        <taxon>Bovinae</taxon>
        <taxon>Bos</taxon>
    </lineage>
</organism>